<keyword evidence="4 11" id="KW-0808">Transferase</keyword>
<evidence type="ECO:0000256" key="1">
    <source>
        <dbReference type="ARBA" id="ARBA00009776"/>
    </source>
</evidence>
<dbReference type="GO" id="GO:0004798">
    <property type="term" value="F:dTMP kinase activity"/>
    <property type="evidence" value="ECO:0007669"/>
    <property type="project" value="UniProtKB-UniRule"/>
</dbReference>
<dbReference type="PANTHER" id="PTHR10344:SF4">
    <property type="entry name" value="UMP-CMP KINASE 2, MITOCHONDRIAL"/>
    <property type="match status" value="1"/>
</dbReference>
<feature type="compositionally biased region" description="Basic and acidic residues" evidence="12">
    <location>
        <begin position="258"/>
        <end position="267"/>
    </location>
</feature>
<evidence type="ECO:0000256" key="7">
    <source>
        <dbReference type="ARBA" id="ARBA00022777"/>
    </source>
</evidence>
<dbReference type="CDD" id="cd01672">
    <property type="entry name" value="TMPK"/>
    <property type="match status" value="1"/>
</dbReference>
<evidence type="ECO:0000256" key="9">
    <source>
        <dbReference type="ARBA" id="ARBA00048743"/>
    </source>
</evidence>
<dbReference type="GO" id="GO:0006233">
    <property type="term" value="P:dTDP biosynthetic process"/>
    <property type="evidence" value="ECO:0007669"/>
    <property type="project" value="InterPro"/>
</dbReference>
<comment type="catalytic activity">
    <reaction evidence="9 11">
        <text>dTMP + ATP = dTDP + ADP</text>
        <dbReference type="Rhea" id="RHEA:13517"/>
        <dbReference type="ChEBI" id="CHEBI:30616"/>
        <dbReference type="ChEBI" id="CHEBI:58369"/>
        <dbReference type="ChEBI" id="CHEBI:63528"/>
        <dbReference type="ChEBI" id="CHEBI:456216"/>
        <dbReference type="EC" id="2.7.4.9"/>
    </reaction>
</comment>
<dbReference type="InterPro" id="IPR018094">
    <property type="entry name" value="Thymidylate_kinase"/>
</dbReference>
<dbReference type="eggNOG" id="COG0125">
    <property type="taxonomic scope" value="Bacteria"/>
</dbReference>
<dbReference type="GO" id="GO:0006227">
    <property type="term" value="P:dUDP biosynthetic process"/>
    <property type="evidence" value="ECO:0007669"/>
    <property type="project" value="TreeGrafter"/>
</dbReference>
<evidence type="ECO:0000259" key="13">
    <source>
        <dbReference type="Pfam" id="PF02223"/>
    </source>
</evidence>
<comment type="similarity">
    <text evidence="1 11">Belongs to the thymidylate kinase family.</text>
</comment>
<protein>
    <recommendedName>
        <fullName evidence="3 11">Thymidylate kinase</fullName>
        <ecNumber evidence="2 11">2.7.4.9</ecNumber>
    </recommendedName>
    <alternativeName>
        <fullName evidence="11">dTMP kinase</fullName>
    </alternativeName>
</protein>
<evidence type="ECO:0000256" key="10">
    <source>
        <dbReference type="ARBA" id="ARBA00057735"/>
    </source>
</evidence>
<dbReference type="EMBL" id="BAFE01000011">
    <property type="protein sequence ID" value="GAB47452.1"/>
    <property type="molecule type" value="Genomic_DNA"/>
</dbReference>
<dbReference type="HAMAP" id="MF_00165">
    <property type="entry name" value="Thymidylate_kinase"/>
    <property type="match status" value="1"/>
</dbReference>
<feature type="domain" description="Thymidylate kinase-like" evidence="13">
    <location>
        <begin position="6"/>
        <end position="190"/>
    </location>
</feature>
<evidence type="ECO:0000256" key="4">
    <source>
        <dbReference type="ARBA" id="ARBA00022679"/>
    </source>
</evidence>
<keyword evidence="15" id="KW-1185">Reference proteome</keyword>
<feature type="binding site" evidence="11">
    <location>
        <begin position="8"/>
        <end position="15"/>
    </location>
    <ligand>
        <name>ATP</name>
        <dbReference type="ChEBI" id="CHEBI:30616"/>
    </ligand>
</feature>
<evidence type="ECO:0000256" key="12">
    <source>
        <dbReference type="SAM" id="MobiDB-lite"/>
    </source>
</evidence>
<dbReference type="RefSeq" id="WP_009481350.1">
    <property type="nucleotide sequence ID" value="NZ_BAFE01000011.1"/>
</dbReference>
<evidence type="ECO:0000313" key="15">
    <source>
        <dbReference type="Proteomes" id="UP000004367"/>
    </source>
</evidence>
<dbReference type="InterPro" id="IPR027417">
    <property type="entry name" value="P-loop_NTPase"/>
</dbReference>
<dbReference type="GO" id="GO:0005524">
    <property type="term" value="F:ATP binding"/>
    <property type="evidence" value="ECO:0007669"/>
    <property type="project" value="UniProtKB-UniRule"/>
</dbReference>
<evidence type="ECO:0000256" key="11">
    <source>
        <dbReference type="HAMAP-Rule" id="MF_00165"/>
    </source>
</evidence>
<gene>
    <name evidence="11 14" type="primary">tmk</name>
    <name evidence="14" type="ORF">MOPEL_011_00340</name>
</gene>
<dbReference type="EC" id="2.7.4.9" evidence="2 11"/>
<dbReference type="AlphaFoldDB" id="H5UNZ4"/>
<evidence type="ECO:0000313" key="14">
    <source>
        <dbReference type="EMBL" id="GAB47452.1"/>
    </source>
</evidence>
<evidence type="ECO:0000256" key="5">
    <source>
        <dbReference type="ARBA" id="ARBA00022727"/>
    </source>
</evidence>
<name>H5UNZ4_9MICO</name>
<proteinExistence type="inferred from homology"/>
<dbReference type="PANTHER" id="PTHR10344">
    <property type="entry name" value="THYMIDYLATE KINASE"/>
    <property type="match status" value="1"/>
</dbReference>
<dbReference type="OrthoDB" id="9774907at2"/>
<dbReference type="STRING" id="1089455.MOPEL_011_00340"/>
<dbReference type="Proteomes" id="UP000004367">
    <property type="component" value="Unassembled WGS sequence"/>
</dbReference>
<reference evidence="14 15" key="1">
    <citation type="submission" date="2012-02" db="EMBL/GenBank/DDBJ databases">
        <title>Whole genome shotgun sequence of Mobilicoccus pelagius NBRC 104925.</title>
        <authorList>
            <person name="Yoshida Y."/>
            <person name="Hosoyama A."/>
            <person name="Tsuchikane K."/>
            <person name="Katsumata H."/>
            <person name="Yamazaki S."/>
            <person name="Fujita N."/>
        </authorList>
    </citation>
    <scope>NUCLEOTIDE SEQUENCE [LARGE SCALE GENOMIC DNA]</scope>
    <source>
        <strain evidence="14 15">NBRC 104925</strain>
    </source>
</reference>
<accession>H5UNZ4</accession>
<organism evidence="14 15">
    <name type="scientific">Mobilicoccus pelagius NBRC 104925</name>
    <dbReference type="NCBI Taxonomy" id="1089455"/>
    <lineage>
        <taxon>Bacteria</taxon>
        <taxon>Bacillati</taxon>
        <taxon>Actinomycetota</taxon>
        <taxon>Actinomycetes</taxon>
        <taxon>Micrococcales</taxon>
        <taxon>Dermatophilaceae</taxon>
        <taxon>Mobilicoccus</taxon>
    </lineage>
</organism>
<dbReference type="GO" id="GO:0005829">
    <property type="term" value="C:cytosol"/>
    <property type="evidence" value="ECO:0007669"/>
    <property type="project" value="TreeGrafter"/>
</dbReference>
<evidence type="ECO:0000256" key="8">
    <source>
        <dbReference type="ARBA" id="ARBA00022840"/>
    </source>
</evidence>
<dbReference type="FunFam" id="3.40.50.300:FF:000225">
    <property type="entry name" value="Thymidylate kinase"/>
    <property type="match status" value="1"/>
</dbReference>
<evidence type="ECO:0000256" key="6">
    <source>
        <dbReference type="ARBA" id="ARBA00022741"/>
    </source>
</evidence>
<evidence type="ECO:0000256" key="3">
    <source>
        <dbReference type="ARBA" id="ARBA00017144"/>
    </source>
</evidence>
<dbReference type="Gene3D" id="3.40.50.300">
    <property type="entry name" value="P-loop containing nucleotide triphosphate hydrolases"/>
    <property type="match status" value="1"/>
</dbReference>
<keyword evidence="6 11" id="KW-0547">Nucleotide-binding</keyword>
<dbReference type="NCBIfam" id="TIGR00041">
    <property type="entry name" value="DTMP_kinase"/>
    <property type="match status" value="1"/>
</dbReference>
<keyword evidence="7 11" id="KW-0418">Kinase</keyword>
<keyword evidence="5 11" id="KW-0545">Nucleotide biosynthesis</keyword>
<dbReference type="InterPro" id="IPR039430">
    <property type="entry name" value="Thymidylate_kin-like_dom"/>
</dbReference>
<dbReference type="GO" id="GO:0006235">
    <property type="term" value="P:dTTP biosynthetic process"/>
    <property type="evidence" value="ECO:0007669"/>
    <property type="project" value="UniProtKB-UniRule"/>
</dbReference>
<dbReference type="SUPFAM" id="SSF52540">
    <property type="entry name" value="P-loop containing nucleoside triphosphate hydrolases"/>
    <property type="match status" value="1"/>
</dbReference>
<dbReference type="PROSITE" id="PS01331">
    <property type="entry name" value="THYMIDYLATE_KINASE"/>
    <property type="match status" value="1"/>
</dbReference>
<dbReference type="Pfam" id="PF02223">
    <property type="entry name" value="Thymidylate_kin"/>
    <property type="match status" value="1"/>
</dbReference>
<keyword evidence="8 11" id="KW-0067">ATP-binding</keyword>
<sequence length="267" mass="27483">MVFIAFEGGDGAGKSTQVAALAAWLRERGQEVVVTREPGGTELGGRIRELLLHGGEVAPRAEALLFAADRAHHVATFVRPALERGAVVLTDRYVDSSVAYQGAGRDLQAAEIAGLSAWATGGLVPHLTALLDVAPETGRARRSCRVEDRMETEAEAFHARVRQGFLALAEAAPHRYLVLDAAQPPEVISAAVVARVGELLAGADPTLRTPASTSSSSTTAVAAPGPDPAESAAPTRDSAATSEHVAPSAPSSSGEVVGRSESRSGGA</sequence>
<feature type="compositionally biased region" description="Low complexity" evidence="12">
    <location>
        <begin position="205"/>
        <end position="224"/>
    </location>
</feature>
<dbReference type="InterPro" id="IPR018095">
    <property type="entry name" value="Thymidylate_kin_CS"/>
</dbReference>
<comment type="function">
    <text evidence="10 11">Phosphorylation of dTMP to form dTDP in both de novo and salvage pathways of dTTP synthesis.</text>
</comment>
<comment type="caution">
    <text evidence="14">The sequence shown here is derived from an EMBL/GenBank/DDBJ whole genome shotgun (WGS) entry which is preliminary data.</text>
</comment>
<evidence type="ECO:0000256" key="2">
    <source>
        <dbReference type="ARBA" id="ARBA00012980"/>
    </source>
</evidence>
<feature type="region of interest" description="Disordered" evidence="12">
    <location>
        <begin position="205"/>
        <end position="267"/>
    </location>
</feature>